<proteinExistence type="predicted"/>
<dbReference type="PANTHER" id="PTHR31589:SF233">
    <property type="entry name" value="PROTEIN, PUTATIVE (DUF239)-RELATED"/>
    <property type="match status" value="1"/>
</dbReference>
<dbReference type="EMBL" id="JAJJMA010222516">
    <property type="protein sequence ID" value="MCL7041312.1"/>
    <property type="molecule type" value="Genomic_DNA"/>
</dbReference>
<feature type="domain" description="Neprosin PEP catalytic" evidence="1">
    <location>
        <begin position="1"/>
        <end position="221"/>
    </location>
</feature>
<name>A0AA41VHD6_PAPNU</name>
<evidence type="ECO:0000259" key="1">
    <source>
        <dbReference type="PROSITE" id="PS52045"/>
    </source>
</evidence>
<dbReference type="Pfam" id="PF03080">
    <property type="entry name" value="Neprosin"/>
    <property type="match status" value="1"/>
</dbReference>
<evidence type="ECO:0000313" key="3">
    <source>
        <dbReference type="Proteomes" id="UP001177140"/>
    </source>
</evidence>
<dbReference type="AlphaFoldDB" id="A0AA41VHD6"/>
<dbReference type="PANTHER" id="PTHR31589">
    <property type="entry name" value="PROTEIN, PUTATIVE (DUF239)-RELATED-RELATED"/>
    <property type="match status" value="1"/>
</dbReference>
<dbReference type="InterPro" id="IPR004314">
    <property type="entry name" value="Neprosin"/>
</dbReference>
<gene>
    <name evidence="2" type="ORF">MKW94_016081</name>
</gene>
<evidence type="ECO:0000313" key="2">
    <source>
        <dbReference type="EMBL" id="MCL7041312.1"/>
    </source>
</evidence>
<reference evidence="2" key="1">
    <citation type="submission" date="2022-03" db="EMBL/GenBank/DDBJ databases">
        <title>A functionally conserved STORR gene fusion in Papaver species that diverged 16.8 million years ago.</title>
        <authorList>
            <person name="Catania T."/>
        </authorList>
    </citation>
    <scope>NUCLEOTIDE SEQUENCE</scope>
    <source>
        <strain evidence="2">S-191538</strain>
    </source>
</reference>
<organism evidence="2 3">
    <name type="scientific">Papaver nudicaule</name>
    <name type="common">Iceland poppy</name>
    <dbReference type="NCBI Taxonomy" id="74823"/>
    <lineage>
        <taxon>Eukaryota</taxon>
        <taxon>Viridiplantae</taxon>
        <taxon>Streptophyta</taxon>
        <taxon>Embryophyta</taxon>
        <taxon>Tracheophyta</taxon>
        <taxon>Spermatophyta</taxon>
        <taxon>Magnoliopsida</taxon>
        <taxon>Ranunculales</taxon>
        <taxon>Papaveraceae</taxon>
        <taxon>Papaveroideae</taxon>
        <taxon>Papaver</taxon>
    </lineage>
</organism>
<keyword evidence="3" id="KW-1185">Reference proteome</keyword>
<protein>
    <recommendedName>
        <fullName evidence="1">Neprosin PEP catalytic domain-containing protein</fullName>
    </recommendedName>
</protein>
<dbReference type="PROSITE" id="PS52045">
    <property type="entry name" value="NEPROSIN_PEP_CD"/>
    <property type="match status" value="1"/>
</dbReference>
<dbReference type="Gene3D" id="3.90.1320.10">
    <property type="entry name" value="Outer-capsid protein sigma 3, large lobe"/>
    <property type="match status" value="1"/>
</dbReference>
<dbReference type="InterPro" id="IPR053168">
    <property type="entry name" value="Glutamic_endopeptidase"/>
</dbReference>
<comment type="caution">
    <text evidence="2">The sequence shown here is derived from an EMBL/GenBank/DDBJ whole genome shotgun (WGS) entry which is preliminary data.</text>
</comment>
<sequence>MWIQNGPDDEMNSIEVGWAVYPELFGDNLTRLFTYWTADGYQSTGCFNFLCKGFIQIHDNMTLGDPIDPNDPRMIVTGNYADPDNPRMPISVYRSEVSGNWWLFIGEERIGYWPRELWTHLAHDASFVRFGGMAGATSGSPSPPMGKGNLPAGKSGMENSGWMSQLMVYNESLIPVYFDFDRAFKRHDTWESCYDIQFLWFSDIPYYNVLEYGGPGGSHCEGDPVCKSWFSGHYEYCD</sequence>
<accession>A0AA41VHD6</accession>
<dbReference type="Proteomes" id="UP001177140">
    <property type="component" value="Unassembled WGS sequence"/>
</dbReference>